<keyword evidence="2" id="KW-1185">Reference proteome</keyword>
<evidence type="ECO:0000256" key="1">
    <source>
        <dbReference type="SAM" id="MobiDB-lite"/>
    </source>
</evidence>
<feature type="compositionally biased region" description="Polar residues" evidence="1">
    <location>
        <begin position="246"/>
        <end position="256"/>
    </location>
</feature>
<evidence type="ECO:0000313" key="2">
    <source>
        <dbReference type="Proteomes" id="UP000808372"/>
    </source>
</evidence>
<feature type="compositionally biased region" description="Polar residues" evidence="1">
    <location>
        <begin position="92"/>
        <end position="108"/>
    </location>
</feature>
<evidence type="ECO:0000313" key="3">
    <source>
        <dbReference type="RefSeq" id="XP_038823789.1"/>
    </source>
</evidence>
<feature type="compositionally biased region" description="Basic and acidic residues" evidence="1">
    <location>
        <begin position="209"/>
        <end position="218"/>
    </location>
</feature>
<dbReference type="AlphaFoldDB" id="A0A8U0PHA6"/>
<gene>
    <name evidence="3" type="primary">LOC120023763</name>
</gene>
<feature type="region of interest" description="Disordered" evidence="1">
    <location>
        <begin position="85"/>
        <end position="126"/>
    </location>
</feature>
<feature type="compositionally biased region" description="Polar residues" evidence="1">
    <location>
        <begin position="197"/>
        <end position="207"/>
    </location>
</feature>
<organism evidence="2 3">
    <name type="scientific">Salvelinus namaycush</name>
    <name type="common">Lake trout</name>
    <name type="synonym">Salmo namaycush</name>
    <dbReference type="NCBI Taxonomy" id="8040"/>
    <lineage>
        <taxon>Eukaryota</taxon>
        <taxon>Metazoa</taxon>
        <taxon>Chordata</taxon>
        <taxon>Craniata</taxon>
        <taxon>Vertebrata</taxon>
        <taxon>Euteleostomi</taxon>
        <taxon>Actinopterygii</taxon>
        <taxon>Neopterygii</taxon>
        <taxon>Teleostei</taxon>
        <taxon>Protacanthopterygii</taxon>
        <taxon>Salmoniformes</taxon>
        <taxon>Salmonidae</taxon>
        <taxon>Salmoninae</taxon>
        <taxon>Salvelinus</taxon>
    </lineage>
</organism>
<protein>
    <submittedName>
        <fullName evidence="3">Uncharacterized protein LOC120023763 isoform X2</fullName>
    </submittedName>
</protein>
<dbReference type="GeneID" id="120023763"/>
<sequence>MSRERETLLDEIELSLYTLTEDNLRYLCERIGIGGKDGSEVKGKTQRSLRRIVGEYCENVNQMESDEQGTSRLLQLKEDIKGIQEDARGVPTSPSQSATAEVDTSQASCDGEPNEEGGSRLPHNRKLADPAPEWLIIPEQRESLDPDCDSGTRSVQQEATVLLEDCRFMLGRRFNIKAEEQEQMISVFANEGEGPESSDSSVETLSTPGEKHQEVDKAKRSHHSPQRTERSTKRSQPKRHLHTHSGETSSPCSAGSSFRHWGARTDQNDHCAAIYGLLPFCIYGLLC</sequence>
<feature type="compositionally biased region" description="Basic residues" evidence="1">
    <location>
        <begin position="233"/>
        <end position="243"/>
    </location>
</feature>
<proteinExistence type="predicted"/>
<accession>A0A8U0PHA6</accession>
<feature type="region of interest" description="Disordered" evidence="1">
    <location>
        <begin position="190"/>
        <end position="256"/>
    </location>
</feature>
<name>A0A8U0PHA6_SALNM</name>
<reference evidence="3" key="1">
    <citation type="submission" date="2025-08" db="UniProtKB">
        <authorList>
            <consortium name="RefSeq"/>
        </authorList>
    </citation>
    <scope>IDENTIFICATION</scope>
    <source>
        <tissue evidence="3">White muscle</tissue>
    </source>
</reference>
<dbReference type="Proteomes" id="UP000808372">
    <property type="component" value="Chromosome 28"/>
</dbReference>
<dbReference type="RefSeq" id="XP_038823789.1">
    <property type="nucleotide sequence ID" value="XM_038967861.1"/>
</dbReference>